<evidence type="ECO:0000256" key="1">
    <source>
        <dbReference type="SAM" id="MobiDB-lite"/>
    </source>
</evidence>
<dbReference type="EMBL" id="AGNL01002099">
    <property type="protein sequence ID" value="EJK76482.1"/>
    <property type="molecule type" value="Genomic_DNA"/>
</dbReference>
<evidence type="ECO:0000313" key="2">
    <source>
        <dbReference type="EMBL" id="EJK76482.1"/>
    </source>
</evidence>
<dbReference type="AlphaFoldDB" id="K0TQR0"/>
<feature type="region of interest" description="Disordered" evidence="1">
    <location>
        <begin position="155"/>
        <end position="193"/>
    </location>
</feature>
<feature type="non-terminal residue" evidence="2">
    <location>
        <position position="1"/>
    </location>
</feature>
<evidence type="ECO:0000313" key="3">
    <source>
        <dbReference type="Proteomes" id="UP000266841"/>
    </source>
</evidence>
<sequence length="397" mass="43788">KKSRLDFDHRGDKDNNGGVEDDRKPAANPAKVRPNKRPRDDEYDPVLVRQYAEKSRKDFAAAKEELGGGSRFGTRYQRDLNDMQRKALAMTRKRCREGIDILHDRNEMVDPSSGCWSLVNTRSTVVNMEDNNKASVVYIKGQPIKCVGVTAESGGVTAESGGVEESAETDVEGTETEDAEVEGVKVGHSTDASSRVSQYVEDIADKVRRKIGDRKSANVSDDDLELAVLINIDRLLVKSQKEVVAFLLDNLKALTFDKFPTTIGEAINHDRTGIPFSAQALIFSLINGVDDCNMVGGGIDVNGILSRFVMNALETGMTEWLRAKGVKINDLACLDELFHNNYMGLFVEILVEICEDLTKMFAKLSSAYPHDADKVAKLGIMIAEAVLSWPVDVERGN</sequence>
<comment type="caution">
    <text evidence="2">The sequence shown here is derived from an EMBL/GenBank/DDBJ whole genome shotgun (WGS) entry which is preliminary data.</text>
</comment>
<feature type="region of interest" description="Disordered" evidence="1">
    <location>
        <begin position="1"/>
        <end position="45"/>
    </location>
</feature>
<feature type="compositionally biased region" description="Basic and acidic residues" evidence="1">
    <location>
        <begin position="1"/>
        <end position="25"/>
    </location>
</feature>
<organism evidence="2 3">
    <name type="scientific">Thalassiosira oceanica</name>
    <name type="common">Marine diatom</name>
    <dbReference type="NCBI Taxonomy" id="159749"/>
    <lineage>
        <taxon>Eukaryota</taxon>
        <taxon>Sar</taxon>
        <taxon>Stramenopiles</taxon>
        <taxon>Ochrophyta</taxon>
        <taxon>Bacillariophyta</taxon>
        <taxon>Coscinodiscophyceae</taxon>
        <taxon>Thalassiosirophycidae</taxon>
        <taxon>Thalassiosirales</taxon>
        <taxon>Thalassiosiraceae</taxon>
        <taxon>Thalassiosira</taxon>
    </lineage>
</organism>
<gene>
    <name evidence="2" type="ORF">THAOC_01753</name>
</gene>
<protein>
    <submittedName>
        <fullName evidence="2">Uncharacterized protein</fullName>
    </submittedName>
</protein>
<name>K0TQR0_THAOC</name>
<reference evidence="2 3" key="1">
    <citation type="journal article" date="2012" name="Genome Biol.">
        <title>Genome and low-iron response of an oceanic diatom adapted to chronic iron limitation.</title>
        <authorList>
            <person name="Lommer M."/>
            <person name="Specht M."/>
            <person name="Roy A.S."/>
            <person name="Kraemer L."/>
            <person name="Andreson R."/>
            <person name="Gutowska M.A."/>
            <person name="Wolf J."/>
            <person name="Bergner S.V."/>
            <person name="Schilhabel M.B."/>
            <person name="Klostermeier U.C."/>
            <person name="Beiko R.G."/>
            <person name="Rosenstiel P."/>
            <person name="Hippler M."/>
            <person name="Laroche J."/>
        </authorList>
    </citation>
    <scope>NUCLEOTIDE SEQUENCE [LARGE SCALE GENOMIC DNA]</scope>
    <source>
        <strain evidence="2 3">CCMP1005</strain>
    </source>
</reference>
<proteinExistence type="predicted"/>
<dbReference type="Proteomes" id="UP000266841">
    <property type="component" value="Unassembled WGS sequence"/>
</dbReference>
<feature type="compositionally biased region" description="Acidic residues" evidence="1">
    <location>
        <begin position="165"/>
        <end position="181"/>
    </location>
</feature>
<keyword evidence="3" id="KW-1185">Reference proteome</keyword>
<accession>K0TQR0</accession>